<keyword evidence="3" id="KW-1185">Reference proteome</keyword>
<evidence type="ECO:0000256" key="1">
    <source>
        <dbReference type="SAM" id="MobiDB-lite"/>
    </source>
</evidence>
<sequence>MASTETKEEPPSSNVSSSEAQTIEKEGNSNQKRDNKNMQNVPDQTKPTASDSNFPDFSVSQALDALTGMDDSTQVAVNSVFGVIENMISQLEESSDTEEVKDRKDTDQELENKEENMNGESIQSNMSDDPPVYNNQNSTYSYPGVGSIKEEPPQSVDVVNRTSMDDSFGSNGEDHMTEKDSKKDQLIANGLVFDDLNRLRHVNSIPLYKAASSYKNSLHSDCFHKHLQNMPSKSLDVDTTTALLLDYVPEEGQWKLWEQPQSIGNTAGTTVTYEDADCKVNARSPVKANDTDKIIEPSYVILDTEKQPEPVEEYTAMDKMNEDSEIDDDGSELLMQFVKNTKLDHLKIEVGRRLSAADMKEMKSKLAGDLEHVANAVSLAVVYNKQHSLAIASAVQETRYLRKVLPVGVVVGSSLVALKESFNVATVQDNGQRRSLTHNEESVKKYHEKVSVKGTNHISDQKTSLDCSVSMKGEKTESKNINNNAVMVGAITAAIGASALLVQQQGSYGSSEMADDSSISLKLKEDHQKGTDKLEAVVSEKDQSNIVTSLAEKAMSVAGPVVPTKDGVVDQERSLHT</sequence>
<feature type="compositionally biased region" description="Basic and acidic residues" evidence="1">
    <location>
        <begin position="98"/>
        <end position="116"/>
    </location>
</feature>
<feature type="compositionally biased region" description="Polar residues" evidence="1">
    <location>
        <begin position="37"/>
        <end position="56"/>
    </location>
</feature>
<feature type="compositionally biased region" description="Basic and acidic residues" evidence="1">
    <location>
        <begin position="22"/>
        <end position="36"/>
    </location>
</feature>
<protein>
    <submittedName>
        <fullName evidence="2">Alpha/beta-Hydrolases superfamily protein</fullName>
    </submittedName>
</protein>
<comment type="caution">
    <text evidence="2">The sequence shown here is derived from an EMBL/GenBank/DDBJ whole genome shotgun (WGS) entry which is preliminary data.</text>
</comment>
<feature type="compositionally biased region" description="Basic and acidic residues" evidence="1">
    <location>
        <begin position="1"/>
        <end position="10"/>
    </location>
</feature>
<name>A0AAD7LDA9_QUISA</name>
<dbReference type="EMBL" id="JARAOO010000009">
    <property type="protein sequence ID" value="KAJ7956029.1"/>
    <property type="molecule type" value="Genomic_DNA"/>
</dbReference>
<evidence type="ECO:0000313" key="3">
    <source>
        <dbReference type="Proteomes" id="UP001163823"/>
    </source>
</evidence>
<feature type="region of interest" description="Disordered" evidence="1">
    <location>
        <begin position="1"/>
        <end position="56"/>
    </location>
</feature>
<feature type="region of interest" description="Disordered" evidence="1">
    <location>
        <begin position="92"/>
        <end position="152"/>
    </location>
</feature>
<dbReference type="KEGG" id="qsa:O6P43_022529"/>
<gene>
    <name evidence="2" type="ORF">O6P43_022529</name>
</gene>
<proteinExistence type="predicted"/>
<evidence type="ECO:0000313" key="2">
    <source>
        <dbReference type="EMBL" id="KAJ7956029.1"/>
    </source>
</evidence>
<feature type="compositionally biased region" description="Polar residues" evidence="1">
    <location>
        <begin position="118"/>
        <end position="141"/>
    </location>
</feature>
<reference evidence="2" key="1">
    <citation type="journal article" date="2023" name="Science">
        <title>Elucidation of the pathway for biosynthesis of saponin adjuvants from the soapbark tree.</title>
        <authorList>
            <person name="Reed J."/>
            <person name="Orme A."/>
            <person name="El-Demerdash A."/>
            <person name="Owen C."/>
            <person name="Martin L.B.B."/>
            <person name="Misra R.C."/>
            <person name="Kikuchi S."/>
            <person name="Rejzek M."/>
            <person name="Martin A.C."/>
            <person name="Harkess A."/>
            <person name="Leebens-Mack J."/>
            <person name="Louveau T."/>
            <person name="Stephenson M.J."/>
            <person name="Osbourn A."/>
        </authorList>
    </citation>
    <scope>NUCLEOTIDE SEQUENCE</scope>
    <source>
        <strain evidence="2">S10</strain>
    </source>
</reference>
<dbReference type="AlphaFoldDB" id="A0AAD7LDA9"/>
<dbReference type="Proteomes" id="UP001163823">
    <property type="component" value="Chromosome 9"/>
</dbReference>
<accession>A0AAD7LDA9</accession>
<organism evidence="2 3">
    <name type="scientific">Quillaja saponaria</name>
    <name type="common">Soap bark tree</name>
    <dbReference type="NCBI Taxonomy" id="32244"/>
    <lineage>
        <taxon>Eukaryota</taxon>
        <taxon>Viridiplantae</taxon>
        <taxon>Streptophyta</taxon>
        <taxon>Embryophyta</taxon>
        <taxon>Tracheophyta</taxon>
        <taxon>Spermatophyta</taxon>
        <taxon>Magnoliopsida</taxon>
        <taxon>eudicotyledons</taxon>
        <taxon>Gunneridae</taxon>
        <taxon>Pentapetalae</taxon>
        <taxon>rosids</taxon>
        <taxon>fabids</taxon>
        <taxon>Fabales</taxon>
        <taxon>Quillajaceae</taxon>
        <taxon>Quillaja</taxon>
    </lineage>
</organism>